<keyword evidence="2" id="KW-1185">Reference proteome</keyword>
<protein>
    <recommendedName>
        <fullName evidence="3">F-box domain-containing protein</fullName>
    </recommendedName>
</protein>
<evidence type="ECO:0000313" key="1">
    <source>
        <dbReference type="EMBL" id="KAF9534860.1"/>
    </source>
</evidence>
<gene>
    <name evidence="1" type="ORF">CPB83DRAFT_218203</name>
</gene>
<sequence>MATMNDMPPELLSIILRLADPRVASNDDSKTQSKQKFKDMLPPNNFPFNLANVCTLWRDVLSLYPEYWTTLCVFVDAVQPTPLSELARYLQYSKDLPLNLVVTRTLVPVRYPFRYEEDANRTRVVIKMLRPHFPRCWSIHFDLYRGSALPSLSKDLAVRSSELSSLVLSCEVDDDHPPINFFDVKIGVPARPAEENSAERRYSIHTPSALTRLDLSGYTIMDAIKYSPSLFQNDSEEFDVTLSTYDITDLELPQSELIIQAFLRALEIPGDNAHITLDRINLPYLGDLDYPSSDPAASFHLRNLNSDMMQNMLVYVEFENSFELTIEDCELDSEDCPSFPSSIHLNLIDLEPDVDLSHFLSSFSIGVLSISNCECFDDEVIRMLARRRSDTECFVDHLSIHNCTNFSKYGVYLNRRSCPRYIKRRS</sequence>
<name>A0A9P6JWP3_9AGAR</name>
<evidence type="ECO:0008006" key="3">
    <source>
        <dbReference type="Google" id="ProtNLM"/>
    </source>
</evidence>
<proteinExistence type="predicted"/>
<dbReference type="OrthoDB" id="3001771at2759"/>
<dbReference type="EMBL" id="MU157825">
    <property type="protein sequence ID" value="KAF9534860.1"/>
    <property type="molecule type" value="Genomic_DNA"/>
</dbReference>
<comment type="caution">
    <text evidence="1">The sequence shown here is derived from an EMBL/GenBank/DDBJ whole genome shotgun (WGS) entry which is preliminary data.</text>
</comment>
<accession>A0A9P6JWP3</accession>
<dbReference type="AlphaFoldDB" id="A0A9P6JWP3"/>
<reference evidence="1" key="1">
    <citation type="submission" date="2020-11" db="EMBL/GenBank/DDBJ databases">
        <authorList>
            <consortium name="DOE Joint Genome Institute"/>
            <person name="Ahrendt S."/>
            <person name="Riley R."/>
            <person name="Andreopoulos W."/>
            <person name="Labutti K."/>
            <person name="Pangilinan J."/>
            <person name="Ruiz-Duenas F.J."/>
            <person name="Barrasa J.M."/>
            <person name="Sanchez-Garcia M."/>
            <person name="Camarero S."/>
            <person name="Miyauchi S."/>
            <person name="Serrano A."/>
            <person name="Linde D."/>
            <person name="Babiker R."/>
            <person name="Drula E."/>
            <person name="Ayuso-Fernandez I."/>
            <person name="Pacheco R."/>
            <person name="Padilla G."/>
            <person name="Ferreira P."/>
            <person name="Barriuso J."/>
            <person name="Kellner H."/>
            <person name="Castanera R."/>
            <person name="Alfaro M."/>
            <person name="Ramirez L."/>
            <person name="Pisabarro A.G."/>
            <person name="Kuo A."/>
            <person name="Tritt A."/>
            <person name="Lipzen A."/>
            <person name="He G."/>
            <person name="Yan M."/>
            <person name="Ng V."/>
            <person name="Cullen D."/>
            <person name="Martin F."/>
            <person name="Rosso M.-N."/>
            <person name="Henrissat B."/>
            <person name="Hibbett D."/>
            <person name="Martinez A.T."/>
            <person name="Grigoriev I.V."/>
        </authorList>
    </citation>
    <scope>NUCLEOTIDE SEQUENCE</scope>
    <source>
        <strain evidence="1">CBS 506.95</strain>
    </source>
</reference>
<dbReference type="Proteomes" id="UP000807306">
    <property type="component" value="Unassembled WGS sequence"/>
</dbReference>
<evidence type="ECO:0000313" key="2">
    <source>
        <dbReference type="Proteomes" id="UP000807306"/>
    </source>
</evidence>
<organism evidence="1 2">
    <name type="scientific">Crepidotus variabilis</name>
    <dbReference type="NCBI Taxonomy" id="179855"/>
    <lineage>
        <taxon>Eukaryota</taxon>
        <taxon>Fungi</taxon>
        <taxon>Dikarya</taxon>
        <taxon>Basidiomycota</taxon>
        <taxon>Agaricomycotina</taxon>
        <taxon>Agaricomycetes</taxon>
        <taxon>Agaricomycetidae</taxon>
        <taxon>Agaricales</taxon>
        <taxon>Agaricineae</taxon>
        <taxon>Crepidotaceae</taxon>
        <taxon>Crepidotus</taxon>
    </lineage>
</organism>